<keyword evidence="2" id="KW-1185">Reference proteome</keyword>
<protein>
    <submittedName>
        <fullName evidence="1">Uncharacterized protein</fullName>
    </submittedName>
</protein>
<evidence type="ECO:0000313" key="1">
    <source>
        <dbReference type="EMBL" id="KZS07376.1"/>
    </source>
</evidence>
<dbReference type="AlphaFoldDB" id="A0A164Q2L4"/>
<proteinExistence type="predicted"/>
<name>A0A164Q2L4_9CRUS</name>
<evidence type="ECO:0000313" key="2">
    <source>
        <dbReference type="Proteomes" id="UP000076858"/>
    </source>
</evidence>
<sequence>MKRQLEDCKTWFIDATFHFMQDPMKQVLYKLYYLVFHNDSNIDFYLSFCLCFSIKNDKGDFKQVPLLFCCMTRRHVVDYIAVFEKLKLLKITKFRFTMN</sequence>
<gene>
    <name evidence="1" type="ORF">APZ42_028937</name>
</gene>
<comment type="caution">
    <text evidence="1">The sequence shown here is derived from an EMBL/GenBank/DDBJ whole genome shotgun (WGS) entry which is preliminary data.</text>
</comment>
<reference evidence="1 2" key="1">
    <citation type="submission" date="2016-03" db="EMBL/GenBank/DDBJ databases">
        <title>EvidentialGene: Evidence-directed Construction of Genes on Genomes.</title>
        <authorList>
            <person name="Gilbert D.G."/>
            <person name="Choi J.-H."/>
            <person name="Mockaitis K."/>
            <person name="Colbourne J."/>
            <person name="Pfrender M."/>
        </authorList>
    </citation>
    <scope>NUCLEOTIDE SEQUENCE [LARGE SCALE GENOMIC DNA]</scope>
    <source>
        <strain evidence="1 2">Xinb3</strain>
        <tissue evidence="1">Complete organism</tissue>
    </source>
</reference>
<accession>A0A164Q2L4</accession>
<dbReference type="EMBL" id="LRGB01002485">
    <property type="protein sequence ID" value="KZS07376.1"/>
    <property type="molecule type" value="Genomic_DNA"/>
</dbReference>
<dbReference type="OrthoDB" id="6336664at2759"/>
<dbReference type="Proteomes" id="UP000076858">
    <property type="component" value="Unassembled WGS sequence"/>
</dbReference>
<organism evidence="1 2">
    <name type="scientific">Daphnia magna</name>
    <dbReference type="NCBI Taxonomy" id="35525"/>
    <lineage>
        <taxon>Eukaryota</taxon>
        <taxon>Metazoa</taxon>
        <taxon>Ecdysozoa</taxon>
        <taxon>Arthropoda</taxon>
        <taxon>Crustacea</taxon>
        <taxon>Branchiopoda</taxon>
        <taxon>Diplostraca</taxon>
        <taxon>Cladocera</taxon>
        <taxon>Anomopoda</taxon>
        <taxon>Daphniidae</taxon>
        <taxon>Daphnia</taxon>
    </lineage>
</organism>